<feature type="transmembrane region" description="Helical" evidence="1">
    <location>
        <begin position="20"/>
        <end position="40"/>
    </location>
</feature>
<comment type="caution">
    <text evidence="2">The sequence shown here is derived from an EMBL/GenBank/DDBJ whole genome shotgun (WGS) entry which is preliminary data.</text>
</comment>
<dbReference type="AlphaFoldDB" id="A0A4R4E378"/>
<dbReference type="EMBL" id="SKFH01000004">
    <property type="protein sequence ID" value="TCZ73859.1"/>
    <property type="molecule type" value="Genomic_DNA"/>
</dbReference>
<sequence length="111" mass="12376">MSLSHTMLQPAAPTPTPAISTQTPSLLAAMVLSVYAAQLSRRKMRRLKRRALWLLAKAQLRSFFRRDSGLSTRTLLYILLGLIVLILAFTFPVLALIVLIAAVIYLLVTNR</sequence>
<proteinExistence type="predicted"/>
<dbReference type="Proteomes" id="UP000295164">
    <property type="component" value="Unassembled WGS sequence"/>
</dbReference>
<reference evidence="2 3" key="1">
    <citation type="submission" date="2019-03" db="EMBL/GenBank/DDBJ databases">
        <authorList>
            <person name="Kim M.K.M."/>
        </authorList>
    </citation>
    <scope>NUCLEOTIDE SEQUENCE [LARGE SCALE GENOMIC DNA]</scope>
    <source>
        <strain evidence="2 3">17J68-15</strain>
    </source>
</reference>
<evidence type="ECO:0000313" key="2">
    <source>
        <dbReference type="EMBL" id="TCZ73859.1"/>
    </source>
</evidence>
<evidence type="ECO:0000256" key="1">
    <source>
        <dbReference type="SAM" id="Phobius"/>
    </source>
</evidence>
<evidence type="ECO:0000313" key="3">
    <source>
        <dbReference type="Proteomes" id="UP000295164"/>
    </source>
</evidence>
<dbReference type="RefSeq" id="WP_131850859.1">
    <property type="nucleotide sequence ID" value="NZ_SKFH01000004.1"/>
</dbReference>
<organism evidence="2 3">
    <name type="scientific">Flaviaesturariibacter aridisoli</name>
    <dbReference type="NCBI Taxonomy" id="2545761"/>
    <lineage>
        <taxon>Bacteria</taxon>
        <taxon>Pseudomonadati</taxon>
        <taxon>Bacteroidota</taxon>
        <taxon>Chitinophagia</taxon>
        <taxon>Chitinophagales</taxon>
        <taxon>Chitinophagaceae</taxon>
        <taxon>Flaviaestuariibacter</taxon>
    </lineage>
</organism>
<keyword evidence="3" id="KW-1185">Reference proteome</keyword>
<protein>
    <submittedName>
        <fullName evidence="2">Uncharacterized protein</fullName>
    </submittedName>
</protein>
<gene>
    <name evidence="2" type="ORF">E0486_04035</name>
</gene>
<keyword evidence="1" id="KW-1133">Transmembrane helix</keyword>
<keyword evidence="1" id="KW-0812">Transmembrane</keyword>
<keyword evidence="1" id="KW-0472">Membrane</keyword>
<name>A0A4R4E378_9BACT</name>
<feature type="transmembrane region" description="Helical" evidence="1">
    <location>
        <begin position="75"/>
        <end position="108"/>
    </location>
</feature>
<accession>A0A4R4E378</accession>